<proteinExistence type="predicted"/>
<organism evidence="2 3">
    <name type="scientific">Aureobasidium melanogenum</name>
    <name type="common">Aureobasidium pullulans var. melanogenum</name>
    <dbReference type="NCBI Taxonomy" id="46634"/>
    <lineage>
        <taxon>Eukaryota</taxon>
        <taxon>Fungi</taxon>
        <taxon>Dikarya</taxon>
        <taxon>Ascomycota</taxon>
        <taxon>Pezizomycotina</taxon>
        <taxon>Dothideomycetes</taxon>
        <taxon>Dothideomycetidae</taxon>
        <taxon>Dothideales</taxon>
        <taxon>Saccotheciaceae</taxon>
        <taxon>Aureobasidium</taxon>
    </lineage>
</organism>
<gene>
    <name evidence="2" type="ORF">KCU98_g1798</name>
</gene>
<accession>A0A9P8JZ06</accession>
<dbReference type="Proteomes" id="UP000729357">
    <property type="component" value="Unassembled WGS sequence"/>
</dbReference>
<feature type="non-terminal residue" evidence="2">
    <location>
        <position position="1"/>
    </location>
</feature>
<evidence type="ECO:0000313" key="2">
    <source>
        <dbReference type="EMBL" id="KAG9989553.1"/>
    </source>
</evidence>
<keyword evidence="3" id="KW-1185">Reference proteome</keyword>
<reference evidence="2" key="2">
    <citation type="submission" date="2021-08" db="EMBL/GenBank/DDBJ databases">
        <authorList>
            <person name="Gostincar C."/>
            <person name="Sun X."/>
            <person name="Song Z."/>
            <person name="Gunde-Cimerman N."/>
        </authorList>
    </citation>
    <scope>NUCLEOTIDE SEQUENCE</scope>
    <source>
        <strain evidence="2">EXF-9298</strain>
    </source>
</reference>
<dbReference type="AlphaFoldDB" id="A0A9P8JZ06"/>
<comment type="caution">
    <text evidence="2">The sequence shown here is derived from an EMBL/GenBank/DDBJ whole genome shotgun (WGS) entry which is preliminary data.</text>
</comment>
<name>A0A9P8JZ06_AURME</name>
<protein>
    <submittedName>
        <fullName evidence="2">Uncharacterized protein</fullName>
    </submittedName>
</protein>
<reference evidence="2" key="1">
    <citation type="journal article" date="2021" name="J Fungi (Basel)">
        <title>Virulence traits and population genomics of the black yeast Aureobasidium melanogenum.</title>
        <authorList>
            <person name="Cernosa A."/>
            <person name="Sun X."/>
            <person name="Gostincar C."/>
            <person name="Fang C."/>
            <person name="Gunde-Cimerman N."/>
            <person name="Song Z."/>
        </authorList>
    </citation>
    <scope>NUCLEOTIDE SEQUENCE</scope>
    <source>
        <strain evidence="2">EXF-9298</strain>
    </source>
</reference>
<dbReference type="EMBL" id="JAHFXS010000075">
    <property type="protein sequence ID" value="KAG9989553.1"/>
    <property type="molecule type" value="Genomic_DNA"/>
</dbReference>
<feature type="region of interest" description="Disordered" evidence="1">
    <location>
        <begin position="133"/>
        <end position="172"/>
    </location>
</feature>
<feature type="compositionally biased region" description="Basic and acidic residues" evidence="1">
    <location>
        <begin position="157"/>
        <end position="172"/>
    </location>
</feature>
<sequence length="172" mass="19791">MEPSLPKSAKHADFVYKQIVRADELYDQDSLDECLNILHDLIENYDMAPFPRLKTLRTLSELMDWEYAEACRHEAEHLYECCSSSKHPDRYDSKFRAPLDALAASWANKPASEMSDEEVDYRLKVDHIVVKVPSSTAPPSPQMSEQTAEVVHTAKRQALENHYAKRRVPQES</sequence>
<evidence type="ECO:0000256" key="1">
    <source>
        <dbReference type="SAM" id="MobiDB-lite"/>
    </source>
</evidence>
<evidence type="ECO:0000313" key="3">
    <source>
        <dbReference type="Proteomes" id="UP000729357"/>
    </source>
</evidence>